<keyword evidence="4" id="KW-1185">Reference proteome</keyword>
<feature type="transmembrane region" description="Helical" evidence="2">
    <location>
        <begin position="106"/>
        <end position="129"/>
    </location>
</feature>
<proteinExistence type="predicted"/>
<evidence type="ECO:0000256" key="1">
    <source>
        <dbReference type="SAM" id="MobiDB-lite"/>
    </source>
</evidence>
<evidence type="ECO:0000313" key="4">
    <source>
        <dbReference type="Proteomes" id="UP001460270"/>
    </source>
</evidence>
<comment type="caution">
    <text evidence="3">The sequence shown here is derived from an EMBL/GenBank/DDBJ whole genome shotgun (WGS) entry which is preliminary data.</text>
</comment>
<organism evidence="3 4">
    <name type="scientific">Mugilogobius chulae</name>
    <name type="common">yellowstripe goby</name>
    <dbReference type="NCBI Taxonomy" id="88201"/>
    <lineage>
        <taxon>Eukaryota</taxon>
        <taxon>Metazoa</taxon>
        <taxon>Chordata</taxon>
        <taxon>Craniata</taxon>
        <taxon>Vertebrata</taxon>
        <taxon>Euteleostomi</taxon>
        <taxon>Actinopterygii</taxon>
        <taxon>Neopterygii</taxon>
        <taxon>Teleostei</taxon>
        <taxon>Neoteleostei</taxon>
        <taxon>Acanthomorphata</taxon>
        <taxon>Gobiaria</taxon>
        <taxon>Gobiiformes</taxon>
        <taxon>Gobioidei</taxon>
        <taxon>Gobiidae</taxon>
        <taxon>Gobionellinae</taxon>
        <taxon>Mugilogobius</taxon>
    </lineage>
</organism>
<dbReference type="EMBL" id="JBBPFD010000020">
    <property type="protein sequence ID" value="KAK7884596.1"/>
    <property type="molecule type" value="Genomic_DNA"/>
</dbReference>
<evidence type="ECO:0008006" key="5">
    <source>
        <dbReference type="Google" id="ProtNLM"/>
    </source>
</evidence>
<reference evidence="4" key="1">
    <citation type="submission" date="2024-04" db="EMBL/GenBank/DDBJ databases">
        <title>Salinicola lusitanus LLJ914,a marine bacterium isolated from the Okinawa Trough.</title>
        <authorList>
            <person name="Li J."/>
        </authorList>
    </citation>
    <scope>NUCLEOTIDE SEQUENCE [LARGE SCALE GENOMIC DNA]</scope>
</reference>
<dbReference type="AlphaFoldDB" id="A0AAW0MVG5"/>
<evidence type="ECO:0000256" key="2">
    <source>
        <dbReference type="SAM" id="Phobius"/>
    </source>
</evidence>
<protein>
    <recommendedName>
        <fullName evidence="5">Ig-like domain-containing protein</fullName>
    </recommendedName>
</protein>
<dbReference type="Proteomes" id="UP001460270">
    <property type="component" value="Unassembled WGS sequence"/>
</dbReference>
<sequence length="228" mass="25333">MTVRITKVQLSDSGQYQCKLKRTLWADGWRFIDSTAEVKIHVSKAPAPVKPPVIAPTTAVRPNHSPDPDPSPDITPSPDPNYGLSTITSEQEVSAAPQNSTQTGPLLYVGVTFAVILILFSVALLLFYCKKNQNKEVQLKAEFEEVFEGDREYEEIPEMQVQRRFASDIYSLASASNHTQVDTVLYSEVSFTGNSAPHSRTEEVLYSAVQTEDNPLYITVSAPQRINK</sequence>
<feature type="compositionally biased region" description="Pro residues" evidence="1">
    <location>
        <begin position="68"/>
        <end position="79"/>
    </location>
</feature>
<feature type="region of interest" description="Disordered" evidence="1">
    <location>
        <begin position="51"/>
        <end position="85"/>
    </location>
</feature>
<dbReference type="Gene3D" id="2.60.40.10">
    <property type="entry name" value="Immunoglobulins"/>
    <property type="match status" value="1"/>
</dbReference>
<gene>
    <name evidence="3" type="ORF">WMY93_027719</name>
</gene>
<accession>A0AAW0MVG5</accession>
<keyword evidence="2" id="KW-1133">Transmembrane helix</keyword>
<name>A0AAW0MVG5_9GOBI</name>
<keyword evidence="2" id="KW-0472">Membrane</keyword>
<evidence type="ECO:0000313" key="3">
    <source>
        <dbReference type="EMBL" id="KAK7884596.1"/>
    </source>
</evidence>
<dbReference type="InterPro" id="IPR013783">
    <property type="entry name" value="Ig-like_fold"/>
</dbReference>
<keyword evidence="2" id="KW-0812">Transmembrane</keyword>